<dbReference type="Proteomes" id="UP000734823">
    <property type="component" value="Unassembled WGS sequence"/>
</dbReference>
<accession>A0ABR7L425</accession>
<dbReference type="RefSeq" id="WP_187219953.1">
    <property type="nucleotide sequence ID" value="NZ_JABVED010000004.1"/>
</dbReference>
<reference evidence="2 3" key="1">
    <citation type="submission" date="2020-06" db="EMBL/GenBank/DDBJ databases">
        <title>Actinokineospora xiongansis sp. nov., isolated from soil of Baiyangdian.</title>
        <authorList>
            <person name="Zhang X."/>
        </authorList>
    </citation>
    <scope>NUCLEOTIDE SEQUENCE [LARGE SCALE GENOMIC DNA]</scope>
    <source>
        <strain evidence="2 3">HBU206404</strain>
    </source>
</reference>
<keyword evidence="3" id="KW-1185">Reference proteome</keyword>
<feature type="chain" id="PRO_5046191916" description="Secreted protein" evidence="1">
    <location>
        <begin position="24"/>
        <end position="180"/>
    </location>
</feature>
<sequence>MPTRSRLVALVLAAFAVASTTRAATAGPVWTPGPCGGNDGVTVAVDLTAAGRPDVVVRCAHGHHGDARTALEGAGVPVHAGDQFGAYQDRDYVCRIEGLPTSDPCAGHSDGRPYWKVWRVGVDPLAWRGTMTDGGPSAVRTCAGALVGFSFGVGTPHDPNVMTVEPDQVVTDPAWLPPAC</sequence>
<evidence type="ECO:0000256" key="1">
    <source>
        <dbReference type="SAM" id="SignalP"/>
    </source>
</evidence>
<organism evidence="2 3">
    <name type="scientific">Actinokineospora xionganensis</name>
    <dbReference type="NCBI Taxonomy" id="2684470"/>
    <lineage>
        <taxon>Bacteria</taxon>
        <taxon>Bacillati</taxon>
        <taxon>Actinomycetota</taxon>
        <taxon>Actinomycetes</taxon>
        <taxon>Pseudonocardiales</taxon>
        <taxon>Pseudonocardiaceae</taxon>
        <taxon>Actinokineospora</taxon>
    </lineage>
</organism>
<feature type="signal peptide" evidence="1">
    <location>
        <begin position="1"/>
        <end position="23"/>
    </location>
</feature>
<protein>
    <recommendedName>
        <fullName evidence="4">Secreted protein</fullName>
    </recommendedName>
</protein>
<name>A0ABR7L425_9PSEU</name>
<evidence type="ECO:0000313" key="3">
    <source>
        <dbReference type="Proteomes" id="UP000734823"/>
    </source>
</evidence>
<keyword evidence="1" id="KW-0732">Signal</keyword>
<dbReference type="EMBL" id="JABVED010000004">
    <property type="protein sequence ID" value="MBC6447437.1"/>
    <property type="molecule type" value="Genomic_DNA"/>
</dbReference>
<evidence type="ECO:0000313" key="2">
    <source>
        <dbReference type="EMBL" id="MBC6447437.1"/>
    </source>
</evidence>
<comment type="caution">
    <text evidence="2">The sequence shown here is derived from an EMBL/GenBank/DDBJ whole genome shotgun (WGS) entry which is preliminary data.</text>
</comment>
<proteinExistence type="predicted"/>
<gene>
    <name evidence="2" type="ORF">GPZ80_09675</name>
</gene>
<evidence type="ECO:0008006" key="4">
    <source>
        <dbReference type="Google" id="ProtNLM"/>
    </source>
</evidence>